<dbReference type="EC" id="2.6.1.1" evidence="8"/>
<dbReference type="GO" id="GO:0006520">
    <property type="term" value="P:amino acid metabolic process"/>
    <property type="evidence" value="ECO:0007669"/>
    <property type="project" value="InterPro"/>
</dbReference>
<dbReference type="SUPFAM" id="SSF53383">
    <property type="entry name" value="PLP-dependent transferases"/>
    <property type="match status" value="1"/>
</dbReference>
<evidence type="ECO:0000256" key="2">
    <source>
        <dbReference type="ARBA" id="ARBA00007441"/>
    </source>
</evidence>
<dbReference type="InterPro" id="IPR000796">
    <property type="entry name" value="Asp_trans"/>
</dbReference>
<comment type="catalytic activity">
    <reaction evidence="7 8">
        <text>L-aspartate + 2-oxoglutarate = oxaloacetate + L-glutamate</text>
        <dbReference type="Rhea" id="RHEA:21824"/>
        <dbReference type="ChEBI" id="CHEBI:16452"/>
        <dbReference type="ChEBI" id="CHEBI:16810"/>
        <dbReference type="ChEBI" id="CHEBI:29985"/>
        <dbReference type="ChEBI" id="CHEBI:29991"/>
        <dbReference type="EC" id="2.6.1.1"/>
    </reaction>
</comment>
<evidence type="ECO:0000313" key="11">
    <source>
        <dbReference type="Proteomes" id="UP001162640"/>
    </source>
</evidence>
<dbReference type="AlphaFoldDB" id="A0A9W7AMS7"/>
<dbReference type="InterPro" id="IPR015422">
    <property type="entry name" value="PyrdxlP-dep_Trfase_small"/>
</dbReference>
<dbReference type="PRINTS" id="PR00799">
    <property type="entry name" value="TRANSAMINASE"/>
</dbReference>
<dbReference type="PANTHER" id="PTHR11879:SF22">
    <property type="entry name" value="ASPARTATE AMINOTRANSFERASE, MITOCHONDRIAL"/>
    <property type="match status" value="1"/>
</dbReference>
<evidence type="ECO:0000256" key="5">
    <source>
        <dbReference type="ARBA" id="ARBA00022679"/>
    </source>
</evidence>
<evidence type="ECO:0000256" key="1">
    <source>
        <dbReference type="ARBA" id="ARBA00001933"/>
    </source>
</evidence>
<sequence>MFSLPPTPEDPVFALNRLFTSDPSPLKISCGIGAYRDNSGNPTVLSCVKKAKEIIGAESQNEYLPIAGDAEFLRLSRELCFGDGSDLSNVESIQSLSGTGGLYLSLKLLKKLGCKKVYASNPTWGNHKSLTLNAGLEYSTYTYLDLSNLKTPEIDFKNLIQDLEGMQKGEGVILQACGHNPTGVDPSEGEWEEIVEVCGRKGLYVILDNAYQGFASGSPSSDSLSIRKFLSSSLDFLVCCSYAKNFGLYGQRVGAVHVVSSESKNVVDAMKQIARATYSNPPKYGSDIVKTVLGSSELREDWISEVGEMSSRIKSMRLAIREKLEEKTGTSWKHVTDQIGMFSYTGLSKEQVMKCREESVYMLDSGRISVAGVNEGNLERICEVIGKAVEE</sequence>
<evidence type="ECO:0000256" key="4">
    <source>
        <dbReference type="ARBA" id="ARBA00022576"/>
    </source>
</evidence>
<feature type="non-terminal residue" evidence="10">
    <location>
        <position position="1"/>
    </location>
</feature>
<dbReference type="EMBL" id="BLQM01000173">
    <property type="protein sequence ID" value="GMH72217.1"/>
    <property type="molecule type" value="Genomic_DNA"/>
</dbReference>
<dbReference type="PROSITE" id="PS00105">
    <property type="entry name" value="AA_TRANSFER_CLASS_1"/>
    <property type="match status" value="1"/>
</dbReference>
<dbReference type="Proteomes" id="UP001162640">
    <property type="component" value="Unassembled WGS sequence"/>
</dbReference>
<dbReference type="InterPro" id="IPR004838">
    <property type="entry name" value="NHTrfase_class1_PyrdxlP-BS"/>
</dbReference>
<dbReference type="Gene3D" id="3.90.1150.10">
    <property type="entry name" value="Aspartate Aminotransferase, domain 1"/>
    <property type="match status" value="1"/>
</dbReference>
<proteinExistence type="inferred from homology"/>
<evidence type="ECO:0000259" key="9">
    <source>
        <dbReference type="Pfam" id="PF00155"/>
    </source>
</evidence>
<feature type="domain" description="Aminotransferase class I/classII large" evidence="9">
    <location>
        <begin position="28"/>
        <end position="385"/>
    </location>
</feature>
<evidence type="ECO:0000256" key="8">
    <source>
        <dbReference type="RuleBase" id="RU000480"/>
    </source>
</evidence>
<comment type="cofactor">
    <cofactor evidence="1">
        <name>pyridoxal 5'-phosphate</name>
        <dbReference type="ChEBI" id="CHEBI:597326"/>
    </cofactor>
</comment>
<evidence type="ECO:0000313" key="10">
    <source>
        <dbReference type="EMBL" id="GMH72217.1"/>
    </source>
</evidence>
<dbReference type="Pfam" id="PF00155">
    <property type="entry name" value="Aminotran_1_2"/>
    <property type="match status" value="1"/>
</dbReference>
<accession>A0A9W7AMS7</accession>
<dbReference type="InterPro" id="IPR004839">
    <property type="entry name" value="Aminotransferase_I/II_large"/>
</dbReference>
<evidence type="ECO:0000256" key="3">
    <source>
        <dbReference type="ARBA" id="ARBA00011738"/>
    </source>
</evidence>
<keyword evidence="6" id="KW-0663">Pyridoxal phosphate</keyword>
<comment type="miscellaneous">
    <text evidence="8">In eukaryotes there are cytoplasmic, mitochondrial and chloroplastic isozymes.</text>
</comment>
<protein>
    <recommendedName>
        <fullName evidence="8">Aspartate aminotransferase</fullName>
        <ecNumber evidence="8">2.6.1.1</ecNumber>
    </recommendedName>
</protein>
<evidence type="ECO:0000256" key="6">
    <source>
        <dbReference type="ARBA" id="ARBA00022898"/>
    </source>
</evidence>
<dbReference type="PANTHER" id="PTHR11879">
    <property type="entry name" value="ASPARTATE AMINOTRANSFERASE"/>
    <property type="match status" value="1"/>
</dbReference>
<dbReference type="CDD" id="cd00609">
    <property type="entry name" value="AAT_like"/>
    <property type="match status" value="1"/>
</dbReference>
<evidence type="ECO:0000256" key="7">
    <source>
        <dbReference type="ARBA" id="ARBA00049185"/>
    </source>
</evidence>
<dbReference type="GO" id="GO:0004069">
    <property type="term" value="F:L-aspartate:2-oxoglutarate aminotransferase activity"/>
    <property type="evidence" value="ECO:0007669"/>
    <property type="project" value="UniProtKB-EC"/>
</dbReference>
<dbReference type="Gene3D" id="3.40.640.10">
    <property type="entry name" value="Type I PLP-dependent aspartate aminotransferase-like (Major domain)"/>
    <property type="match status" value="1"/>
</dbReference>
<keyword evidence="4 8" id="KW-0032">Aminotransferase</keyword>
<comment type="similarity">
    <text evidence="2">Belongs to the class-I pyridoxal-phosphate-dependent aminotransferase family.</text>
</comment>
<reference evidence="11" key="1">
    <citation type="journal article" date="2023" name="Commun. Biol.">
        <title>Genome analysis of Parmales, the sister group of diatoms, reveals the evolutionary specialization of diatoms from phago-mixotrophs to photoautotrophs.</title>
        <authorList>
            <person name="Ban H."/>
            <person name="Sato S."/>
            <person name="Yoshikawa S."/>
            <person name="Yamada K."/>
            <person name="Nakamura Y."/>
            <person name="Ichinomiya M."/>
            <person name="Sato N."/>
            <person name="Blanc-Mathieu R."/>
            <person name="Endo H."/>
            <person name="Kuwata A."/>
            <person name="Ogata H."/>
        </authorList>
    </citation>
    <scope>NUCLEOTIDE SEQUENCE [LARGE SCALE GENOMIC DNA]</scope>
</reference>
<dbReference type="InterPro" id="IPR015424">
    <property type="entry name" value="PyrdxlP-dep_Trfase"/>
</dbReference>
<feature type="non-terminal residue" evidence="10">
    <location>
        <position position="391"/>
    </location>
</feature>
<keyword evidence="5 8" id="KW-0808">Transferase</keyword>
<name>A0A9W7AMS7_9STRA</name>
<organism evidence="10 11">
    <name type="scientific">Triparma laevis f. inornata</name>
    <dbReference type="NCBI Taxonomy" id="1714386"/>
    <lineage>
        <taxon>Eukaryota</taxon>
        <taxon>Sar</taxon>
        <taxon>Stramenopiles</taxon>
        <taxon>Ochrophyta</taxon>
        <taxon>Bolidophyceae</taxon>
        <taxon>Parmales</taxon>
        <taxon>Triparmaceae</taxon>
        <taxon>Triparma</taxon>
    </lineage>
</organism>
<dbReference type="GO" id="GO:0030170">
    <property type="term" value="F:pyridoxal phosphate binding"/>
    <property type="evidence" value="ECO:0007669"/>
    <property type="project" value="InterPro"/>
</dbReference>
<dbReference type="NCBIfam" id="NF006719">
    <property type="entry name" value="PRK09257.1"/>
    <property type="match status" value="1"/>
</dbReference>
<gene>
    <name evidence="10" type="ORF">TL16_g05860</name>
</gene>
<comment type="subunit">
    <text evidence="3 8">Homodimer.</text>
</comment>
<dbReference type="InterPro" id="IPR015421">
    <property type="entry name" value="PyrdxlP-dep_Trfase_major"/>
</dbReference>
<comment type="caution">
    <text evidence="10">The sequence shown here is derived from an EMBL/GenBank/DDBJ whole genome shotgun (WGS) entry which is preliminary data.</text>
</comment>